<organism evidence="1">
    <name type="scientific">Leucothrix mucor</name>
    <dbReference type="NCBI Taxonomy" id="45248"/>
    <lineage>
        <taxon>Bacteria</taxon>
        <taxon>Pseudomonadati</taxon>
        <taxon>Pseudomonadota</taxon>
        <taxon>Gammaproteobacteria</taxon>
        <taxon>Thiotrichales</taxon>
        <taxon>Thiotrichaceae</taxon>
        <taxon>Leucothrix</taxon>
    </lineage>
</organism>
<sequence>MNKAHYQIIFYVPADYCERVKNALFAAGAGKLGDYQQCAWQTLGQGQFKPVQGSQPFIGEEDKLEIVDEYKVEMICVKQVLDKAVSALIQAHPYEEPAYFVVKNAVCY</sequence>
<protein>
    <submittedName>
        <fullName evidence="1">NGG1p interacting factor NIF3</fullName>
    </submittedName>
</protein>
<dbReference type="EMBL" id="DRMS01000216">
    <property type="protein sequence ID" value="HFC92297.1"/>
    <property type="molecule type" value="Genomic_DNA"/>
</dbReference>
<dbReference type="Gene3D" id="3.30.70.120">
    <property type="match status" value="1"/>
</dbReference>
<accession>A0A7V2T0E2</accession>
<dbReference type="PANTHER" id="PTHR41774">
    <property type="match status" value="1"/>
</dbReference>
<dbReference type="InterPro" id="IPR036069">
    <property type="entry name" value="DUF34/NIF3_sf"/>
</dbReference>
<dbReference type="FunFam" id="3.30.70.120:FF:000006">
    <property type="entry name" value="GTP cyclohydrolase 1 type 2 homolog"/>
    <property type="match status" value="1"/>
</dbReference>
<dbReference type="Proteomes" id="UP000885750">
    <property type="component" value="Unassembled WGS sequence"/>
</dbReference>
<proteinExistence type="predicted"/>
<gene>
    <name evidence="1" type="ORF">ENJ51_05735</name>
</gene>
<evidence type="ECO:0000313" key="1">
    <source>
        <dbReference type="EMBL" id="HFC92297.1"/>
    </source>
</evidence>
<comment type="caution">
    <text evidence="1">The sequence shown here is derived from an EMBL/GenBank/DDBJ whole genome shotgun (WGS) entry which is preliminary data.</text>
</comment>
<reference evidence="1" key="1">
    <citation type="journal article" date="2020" name="mSystems">
        <title>Genome- and Community-Level Interaction Insights into Carbon Utilization and Element Cycling Functions of Hydrothermarchaeota in Hydrothermal Sediment.</title>
        <authorList>
            <person name="Zhou Z."/>
            <person name="Liu Y."/>
            <person name="Xu W."/>
            <person name="Pan J."/>
            <person name="Luo Z.H."/>
            <person name="Li M."/>
        </authorList>
    </citation>
    <scope>NUCLEOTIDE SEQUENCE [LARGE SCALE GENOMIC DNA]</scope>
    <source>
        <strain evidence="1">HyVt-493</strain>
    </source>
</reference>
<name>A0A7V2T0E2_LEUMU</name>
<dbReference type="PANTHER" id="PTHR41774:SF1">
    <property type="entry name" value="NGG1P INTERACTING FACTOR NIF3"/>
    <property type="match status" value="1"/>
</dbReference>
<dbReference type="SUPFAM" id="SSF102705">
    <property type="entry name" value="NIF3 (NGG1p interacting factor 3)-like"/>
    <property type="match status" value="1"/>
</dbReference>
<dbReference type="AlphaFoldDB" id="A0A7V2T0E2"/>
<dbReference type="InterPro" id="IPR015867">
    <property type="entry name" value="N-reg_PII/ATP_PRibTrfase_C"/>
</dbReference>